<feature type="signal peptide" evidence="4">
    <location>
        <begin position="1"/>
        <end position="17"/>
    </location>
</feature>
<feature type="compositionally biased region" description="Low complexity" evidence="3">
    <location>
        <begin position="21"/>
        <end position="36"/>
    </location>
</feature>
<keyword evidence="6" id="KW-1185">Reference proteome</keyword>
<comment type="similarity">
    <text evidence="1">Belongs to the STIG1 family.</text>
</comment>
<keyword evidence="2 4" id="KW-0732">Signal</keyword>
<proteinExistence type="inferred from homology"/>
<dbReference type="RefSeq" id="XP_060455945.1">
    <property type="nucleotide sequence ID" value="XM_060599230.1"/>
</dbReference>
<evidence type="ECO:0000313" key="6">
    <source>
        <dbReference type="Proteomes" id="UP001233271"/>
    </source>
</evidence>
<dbReference type="Proteomes" id="UP001233271">
    <property type="component" value="Chromosome 3"/>
</dbReference>
<dbReference type="EMBL" id="AP028214">
    <property type="protein sequence ID" value="BEI90680.1"/>
    <property type="molecule type" value="Genomic_DNA"/>
</dbReference>
<gene>
    <name evidence="5" type="ORF">CcaverHIS019_0307500</name>
</gene>
<dbReference type="KEGG" id="ccac:CcaHIS019_0307500"/>
<name>A0AA48L234_9TREE</name>
<dbReference type="PANTHER" id="PTHR33227:SF54">
    <property type="entry name" value="PROTEIN STIG1"/>
    <property type="match status" value="1"/>
</dbReference>
<evidence type="ECO:0000256" key="3">
    <source>
        <dbReference type="SAM" id="MobiDB-lite"/>
    </source>
</evidence>
<evidence type="ECO:0000256" key="1">
    <source>
        <dbReference type="ARBA" id="ARBA00006010"/>
    </source>
</evidence>
<evidence type="ECO:0000313" key="5">
    <source>
        <dbReference type="EMBL" id="BEI90680.1"/>
    </source>
</evidence>
<dbReference type="Pfam" id="PF04885">
    <property type="entry name" value="Stig1"/>
    <property type="match status" value="1"/>
</dbReference>
<dbReference type="GeneID" id="85494550"/>
<dbReference type="InterPro" id="IPR006969">
    <property type="entry name" value="Stig-like"/>
</dbReference>
<organism evidence="5 6">
    <name type="scientific">Cutaneotrichosporon cavernicola</name>
    <dbReference type="NCBI Taxonomy" id="279322"/>
    <lineage>
        <taxon>Eukaryota</taxon>
        <taxon>Fungi</taxon>
        <taxon>Dikarya</taxon>
        <taxon>Basidiomycota</taxon>
        <taxon>Agaricomycotina</taxon>
        <taxon>Tremellomycetes</taxon>
        <taxon>Trichosporonales</taxon>
        <taxon>Trichosporonaceae</taxon>
        <taxon>Cutaneotrichosporon</taxon>
    </lineage>
</organism>
<feature type="chain" id="PRO_5041336765" description="TNFR-Cys domain-containing protein" evidence="4">
    <location>
        <begin position="18"/>
        <end position="282"/>
    </location>
</feature>
<dbReference type="AlphaFoldDB" id="A0AA48L234"/>
<evidence type="ECO:0008006" key="7">
    <source>
        <dbReference type="Google" id="ProtNLM"/>
    </source>
</evidence>
<evidence type="ECO:0000256" key="2">
    <source>
        <dbReference type="ARBA" id="ARBA00022729"/>
    </source>
</evidence>
<evidence type="ECO:0000256" key="4">
    <source>
        <dbReference type="SAM" id="SignalP"/>
    </source>
</evidence>
<protein>
    <recommendedName>
        <fullName evidence="7">TNFR-Cys domain-containing protein</fullName>
    </recommendedName>
</protein>
<sequence length="282" mass="29512">MVSKILILFTALATVQAAVLPSSDSAPTSPSATPSPSDEPPRDTPCGPNGEKYCGDGKCYDLMNDPLNCGECVNECLRGQACENGQCIKKQCQPGWEQCLFEEDCVDLSSNANNCGYCNFRCPEGMICTGGSCDWPSGQNDTSVVPEPTFSLVPAPSFSYTKSPAPPVYPSANPEEPSVSAGHACNNGAQGFLYCGATHGPGFECFNTLNDNRHCGSCGNWCRVGENCVNGVCNNIGGCGAQTYCPGGHTGECVNLDNDNNNCGGCNNQCKVGQNCSGGKCR</sequence>
<accession>A0AA48L234</accession>
<dbReference type="PANTHER" id="PTHR33227">
    <property type="entry name" value="STIGMA-SPECIFIC STIG1-LIKE PROTEIN 3"/>
    <property type="match status" value="1"/>
</dbReference>
<feature type="region of interest" description="Disordered" evidence="3">
    <location>
        <begin position="20"/>
        <end position="45"/>
    </location>
</feature>
<reference evidence="5" key="1">
    <citation type="journal article" date="2023" name="BMC Genomics">
        <title>Chromosome-level genome assemblies of Cutaneotrichosporon spp. (Trichosporonales, Basidiomycota) reveal imbalanced evolution between nucleotide sequences and chromosome synteny.</title>
        <authorList>
            <person name="Kobayashi Y."/>
            <person name="Kayamori A."/>
            <person name="Aoki K."/>
            <person name="Shiwa Y."/>
            <person name="Matsutani M."/>
            <person name="Fujita N."/>
            <person name="Sugita T."/>
            <person name="Iwasaki W."/>
            <person name="Tanaka N."/>
            <person name="Takashima M."/>
        </authorList>
    </citation>
    <scope>NUCLEOTIDE SEQUENCE</scope>
    <source>
        <strain evidence="5">HIS019</strain>
    </source>
</reference>